<reference evidence="1 2" key="1">
    <citation type="submission" date="2016-11" db="EMBL/GenBank/DDBJ databases">
        <authorList>
            <person name="Jaros S."/>
            <person name="Januszkiewicz K."/>
            <person name="Wedrychowicz H."/>
        </authorList>
    </citation>
    <scope>NUCLEOTIDE SEQUENCE [LARGE SCALE GENOMIC DNA]</scope>
    <source>
        <strain evidence="1 2">DSM 21120</strain>
    </source>
</reference>
<dbReference type="RefSeq" id="WP_073184874.1">
    <property type="nucleotide sequence ID" value="NZ_FQXI01000009.1"/>
</dbReference>
<dbReference type="OrthoDB" id="9801160at2"/>
<dbReference type="InterPro" id="IPR006675">
    <property type="entry name" value="HDIG_dom"/>
</dbReference>
<protein>
    <submittedName>
        <fullName evidence="1">HDIG domain-containing protein</fullName>
    </submittedName>
</protein>
<dbReference type="PANTHER" id="PTHR38659">
    <property type="entry name" value="METAL-DEPENDENT PHOSPHOHYDROLASE"/>
    <property type="match status" value="1"/>
</dbReference>
<dbReference type="Proteomes" id="UP000184032">
    <property type="component" value="Unassembled WGS sequence"/>
</dbReference>
<evidence type="ECO:0000313" key="1">
    <source>
        <dbReference type="EMBL" id="SHH43315.1"/>
    </source>
</evidence>
<dbReference type="Gene3D" id="1.10.3210.10">
    <property type="entry name" value="Hypothetical protein af1432"/>
    <property type="match status" value="1"/>
</dbReference>
<keyword evidence="2" id="KW-1185">Reference proteome</keyword>
<dbReference type="SUPFAM" id="SSF109604">
    <property type="entry name" value="HD-domain/PDEase-like"/>
    <property type="match status" value="1"/>
</dbReference>
<sequence>MSINREEAMELLLKYNETDALIKHALQVEAAMMHFAKYFEEDVEKWGVVGLCHDLDYEKYPKEHCKKTREILEAEGWPEEYIRAIVSHGWGTCSEEKPESLMEKVLYTVDELTGIINAACLLRPSKSVLDLNLKSLNKKFKDKKFAAGCDRDIILTGLEMLDMDKNIVFEETIKGLQERAEICGLKGEL</sequence>
<evidence type="ECO:0000313" key="2">
    <source>
        <dbReference type="Proteomes" id="UP000184032"/>
    </source>
</evidence>
<dbReference type="EMBL" id="FQXI01000009">
    <property type="protein sequence ID" value="SHH43315.1"/>
    <property type="molecule type" value="Genomic_DNA"/>
</dbReference>
<dbReference type="NCBIfam" id="TIGR00277">
    <property type="entry name" value="HDIG"/>
    <property type="match status" value="1"/>
</dbReference>
<accession>A0A1M5SXY3</accession>
<dbReference type="AlphaFoldDB" id="A0A1M5SXY3"/>
<gene>
    <name evidence="1" type="ORF">SAMN02745245_01312</name>
</gene>
<dbReference type="PANTHER" id="PTHR38659:SF2">
    <property type="entry name" value="HDIG DOMAIN PROTEIN"/>
    <property type="match status" value="1"/>
</dbReference>
<organism evidence="1 2">
    <name type="scientific">Anaerosphaera aminiphila DSM 21120</name>
    <dbReference type="NCBI Taxonomy" id="1120995"/>
    <lineage>
        <taxon>Bacteria</taxon>
        <taxon>Bacillati</taxon>
        <taxon>Bacillota</taxon>
        <taxon>Tissierellia</taxon>
        <taxon>Tissierellales</taxon>
        <taxon>Peptoniphilaceae</taxon>
        <taxon>Anaerosphaera</taxon>
    </lineage>
</organism>
<dbReference type="STRING" id="1120995.SAMN02745245_01312"/>
<proteinExistence type="predicted"/>
<name>A0A1M5SXY3_9FIRM</name>